<dbReference type="AlphaFoldDB" id="A0A8S1EQY0"/>
<comment type="caution">
    <text evidence="2">The sequence shown here is derived from an EMBL/GenBank/DDBJ whole genome shotgun (WGS) entry which is preliminary data.</text>
</comment>
<name>A0A8S1EQY0_9PELO</name>
<proteinExistence type="predicted"/>
<sequence length="204" mass="23060">MGKKRKNSEREDEVEEPSTKKKIKYEETNGYHNGLNGFSNQSFIMNGDESRYEMYLIKKPISMSIDDLKKLKFSLDNDILKKSKLKLESGTYRAIVAPAEAKQKMVHIPAFLEIKAEDSRNIKPSRFVNGSITIIPAEPKAKKLGGALYEEGEEVDEDAELPQTLRPIKRQATLNLDSLKERNLAYGTTTDAEGNPRKLVDITP</sequence>
<dbReference type="OrthoDB" id="5829268at2759"/>
<gene>
    <name evidence="2" type="ORF">CBOVIS_LOCUS4656</name>
</gene>
<keyword evidence="3" id="KW-1185">Reference proteome</keyword>
<accession>A0A8S1EQY0</accession>
<evidence type="ECO:0000313" key="2">
    <source>
        <dbReference type="EMBL" id="CAB3401976.1"/>
    </source>
</evidence>
<evidence type="ECO:0000313" key="3">
    <source>
        <dbReference type="Proteomes" id="UP000494206"/>
    </source>
</evidence>
<protein>
    <submittedName>
        <fullName evidence="2">Uncharacterized protein</fullName>
    </submittedName>
</protein>
<organism evidence="2 3">
    <name type="scientific">Caenorhabditis bovis</name>
    <dbReference type="NCBI Taxonomy" id="2654633"/>
    <lineage>
        <taxon>Eukaryota</taxon>
        <taxon>Metazoa</taxon>
        <taxon>Ecdysozoa</taxon>
        <taxon>Nematoda</taxon>
        <taxon>Chromadorea</taxon>
        <taxon>Rhabditida</taxon>
        <taxon>Rhabditina</taxon>
        <taxon>Rhabditomorpha</taxon>
        <taxon>Rhabditoidea</taxon>
        <taxon>Rhabditidae</taxon>
        <taxon>Peloderinae</taxon>
        <taxon>Caenorhabditis</taxon>
    </lineage>
</organism>
<dbReference type="Proteomes" id="UP000494206">
    <property type="component" value="Unassembled WGS sequence"/>
</dbReference>
<evidence type="ECO:0000256" key="1">
    <source>
        <dbReference type="SAM" id="MobiDB-lite"/>
    </source>
</evidence>
<dbReference type="EMBL" id="CADEPM010000003">
    <property type="protein sequence ID" value="CAB3401976.1"/>
    <property type="molecule type" value="Genomic_DNA"/>
</dbReference>
<feature type="region of interest" description="Disordered" evidence="1">
    <location>
        <begin position="1"/>
        <end position="23"/>
    </location>
</feature>
<reference evidence="2 3" key="1">
    <citation type="submission" date="2020-04" db="EMBL/GenBank/DDBJ databases">
        <authorList>
            <person name="Laetsch R D."/>
            <person name="Stevens L."/>
            <person name="Kumar S."/>
            <person name="Blaxter L. M."/>
        </authorList>
    </citation>
    <scope>NUCLEOTIDE SEQUENCE [LARGE SCALE GENOMIC DNA]</scope>
</reference>